<accession>A0A8S1CX43</accession>
<evidence type="ECO:0000313" key="2">
    <source>
        <dbReference type="EMBL" id="CAB3375340.1"/>
    </source>
</evidence>
<dbReference type="CDD" id="cd00037">
    <property type="entry name" value="CLECT"/>
    <property type="match status" value="1"/>
</dbReference>
<dbReference type="InterPro" id="IPR051004">
    <property type="entry name" value="DC-SIGN_domain-containing"/>
</dbReference>
<dbReference type="Proteomes" id="UP000494165">
    <property type="component" value="Unassembled WGS sequence"/>
</dbReference>
<feature type="domain" description="C-type lectin" evidence="1">
    <location>
        <begin position="390"/>
        <end position="505"/>
    </location>
</feature>
<dbReference type="PANTHER" id="PTHR22802:SF456">
    <property type="entry name" value="FI01427P"/>
    <property type="match status" value="1"/>
</dbReference>
<dbReference type="PROSITE" id="PS50041">
    <property type="entry name" value="C_TYPE_LECTIN_2"/>
    <property type="match status" value="2"/>
</dbReference>
<dbReference type="InterPro" id="IPR016187">
    <property type="entry name" value="CTDL_fold"/>
</dbReference>
<protein>
    <recommendedName>
        <fullName evidence="1">C-type lectin domain-containing protein</fullName>
    </recommendedName>
</protein>
<dbReference type="InterPro" id="IPR016186">
    <property type="entry name" value="C-type_lectin-like/link_sf"/>
</dbReference>
<dbReference type="PANTHER" id="PTHR22802">
    <property type="entry name" value="C-TYPE LECTIN SUPERFAMILY MEMBER"/>
    <property type="match status" value="1"/>
</dbReference>
<dbReference type="SMART" id="SM00034">
    <property type="entry name" value="CLECT"/>
    <property type="match status" value="1"/>
</dbReference>
<dbReference type="Pfam" id="PF00059">
    <property type="entry name" value="Lectin_C"/>
    <property type="match status" value="1"/>
</dbReference>
<sequence>MTAIAKDRVKHISDRFFKCGHYYYFGISKVTFKDAVTVCTQRRMSLASFSGGEKHRQCLIEPKPRIAQLSFGWLQNEKTPLVWTSGMSEGKPTCKEAAYSWCALPNGRIDPERVGLSRDVSADKCLAFKKETGLIRRQPCDAKLSFYCEHKCTAPFCPSSNTCKKDASLFSADGKLKQGASLGNWLQFSYKNGNVSYLFAHKRMSWSENLNYCCKFGMKPIVVTDAFLENFRQITISGTYFMGKSALDLANFYWTAATRQGCVGHYKFCLHDDIGPWDSKEKFWSLINTVAAGSCLMLKQSMKLYSAELDVSQISCTSRLINAACESRNKSVEQLISPPNKKELGCSQQPACETINCNPDLRRLVRNGNEGYILARPKSVGEWKKSCGVYHLIPNVKMSWNAARSFCCSISMRLVSIYSLEKQFCLHEVLQQSDPKTQFWTSGTDRPCPGVFRWCAGTFLDYLKPNLQWRKNRGNASCVTLQNDAIQGAVLGTEKCDQELSFVCEIYGGENFILDNVVKYLLGSNFEIAELYETNYYFMNTKNANEAIAKYGGFWFVSKMMASMSKMSAGRDSSGTIRYDLMSRFERCLKSVTTGRAECTYVFEFARCMLNGSDFANKEWANVNRIEMSGSADWNSAFTLPPNTSNLMVGNLLRFSPVPSDLYLNTDCTLGVLENTQTTLSACLSLNGGFNEFFKGQEFSIFKSVGAIITSNIFLECKRMNGYILFATSPEEFQRIYRLLNSTHDTLWGDAFVDPDGVLRWCDRPEARVPVTLASGTELLGQLPFVLISRAGDVPNLHAVPIETGLKMKKPFCRVEKSFVDVCLSNPEYQPLWQSSFENCQDVNGSALFATSAEEFERFFLLSTISRWSGAKRLSILTGICVGAAALDSGFPFTLVSKSGEKANLHAVPLDAELKLKTSICRLDKTFADMCLRNPGYQPLWKVYSNITSANKSG</sequence>
<dbReference type="SUPFAM" id="SSF56436">
    <property type="entry name" value="C-type lectin-like"/>
    <property type="match status" value="2"/>
</dbReference>
<dbReference type="InterPro" id="IPR001304">
    <property type="entry name" value="C-type_lectin-like"/>
</dbReference>
<gene>
    <name evidence="2" type="ORF">CLODIP_2_CD05773</name>
</gene>
<dbReference type="AlphaFoldDB" id="A0A8S1CX43"/>
<keyword evidence="3" id="KW-1185">Reference proteome</keyword>
<proteinExistence type="predicted"/>
<dbReference type="Gene3D" id="3.10.100.10">
    <property type="entry name" value="Mannose-Binding Protein A, subunit A"/>
    <property type="match status" value="2"/>
</dbReference>
<feature type="domain" description="C-type lectin" evidence="1">
    <location>
        <begin position="18"/>
        <end position="149"/>
    </location>
</feature>
<reference evidence="2 3" key="1">
    <citation type="submission" date="2020-04" db="EMBL/GenBank/DDBJ databases">
        <authorList>
            <person name="Alioto T."/>
            <person name="Alioto T."/>
            <person name="Gomez Garrido J."/>
        </authorList>
    </citation>
    <scope>NUCLEOTIDE SEQUENCE [LARGE SCALE GENOMIC DNA]</scope>
</reference>
<evidence type="ECO:0000259" key="1">
    <source>
        <dbReference type="PROSITE" id="PS50041"/>
    </source>
</evidence>
<organism evidence="2 3">
    <name type="scientific">Cloeon dipterum</name>
    <dbReference type="NCBI Taxonomy" id="197152"/>
    <lineage>
        <taxon>Eukaryota</taxon>
        <taxon>Metazoa</taxon>
        <taxon>Ecdysozoa</taxon>
        <taxon>Arthropoda</taxon>
        <taxon>Hexapoda</taxon>
        <taxon>Insecta</taxon>
        <taxon>Pterygota</taxon>
        <taxon>Palaeoptera</taxon>
        <taxon>Ephemeroptera</taxon>
        <taxon>Pisciforma</taxon>
        <taxon>Baetidae</taxon>
        <taxon>Cloeon</taxon>
    </lineage>
</organism>
<comment type="caution">
    <text evidence="2">The sequence shown here is derived from an EMBL/GenBank/DDBJ whole genome shotgun (WGS) entry which is preliminary data.</text>
</comment>
<dbReference type="EMBL" id="CADEPI010000110">
    <property type="protein sequence ID" value="CAB3375340.1"/>
    <property type="molecule type" value="Genomic_DNA"/>
</dbReference>
<name>A0A8S1CX43_9INSE</name>
<evidence type="ECO:0000313" key="3">
    <source>
        <dbReference type="Proteomes" id="UP000494165"/>
    </source>
</evidence>
<dbReference type="OrthoDB" id="7357196at2759"/>